<dbReference type="InterPro" id="IPR036909">
    <property type="entry name" value="Cyt_c-like_dom_sf"/>
</dbReference>
<dbReference type="RefSeq" id="WP_126691651.1">
    <property type="nucleotide sequence ID" value="NZ_RXOF01000001.1"/>
</dbReference>
<dbReference type="InterPro" id="IPR009056">
    <property type="entry name" value="Cyt_c-like_dom"/>
</dbReference>
<dbReference type="AlphaFoldDB" id="A0A3S0H949"/>
<dbReference type="InterPro" id="IPR026259">
    <property type="entry name" value="MauG/Cytc_peroxidase"/>
</dbReference>
<evidence type="ECO:0000313" key="11">
    <source>
        <dbReference type="EMBL" id="RTQ53724.1"/>
    </source>
</evidence>
<evidence type="ECO:0000256" key="9">
    <source>
        <dbReference type="PIRSR" id="PIRSR000294-2"/>
    </source>
</evidence>
<keyword evidence="4" id="KW-0732">Signal</keyword>
<dbReference type="PIRSF" id="PIRSF000294">
    <property type="entry name" value="Cytochrome-c_peroxidase"/>
    <property type="match status" value="1"/>
</dbReference>
<gene>
    <name evidence="11" type="ORF">EJV47_03030</name>
</gene>
<evidence type="ECO:0000256" key="8">
    <source>
        <dbReference type="PIRSR" id="PIRSR000294-1"/>
    </source>
</evidence>
<dbReference type="GO" id="GO:0020037">
    <property type="term" value="F:heme binding"/>
    <property type="evidence" value="ECO:0007669"/>
    <property type="project" value="InterPro"/>
</dbReference>
<sequence length="395" mass="41605">MLSATRRPNRPAFSRWLLLLAGAGWLTVVACQRQDPAPTNDFAALPTTVAAPADNPGSPAKVALGRALFWDPVLSGGRDVSCATCHHPSKAYADGLDLSIGVNGQGLGSSRHFLLPNTIPFTRRNCTTVLNAAFNGMGADGSYNPGTAAMFWDNRAQSLETQALMPITTLEEMRGGRYPDALALDSVVARLRRIPGYVTLFQAAFAEPAPVTATNLGKALACFERTLVATDSPFDEYLRGNTGALTAQQVQGLNAFVTAGCAKCHSGPMLSDFQPHVLGVADNGKLAASDAGVAGTYAFRTPSLRNVALTAPYMHNGTLATLQAVLDFYDRGGRGGRRTSQNPHVATSQLDPLLPGDVPNTQAILAFLDALTAKSYDRTIPAAVPSSLPVGGNIR</sequence>
<feature type="binding site" description="axial binding residue" evidence="9">
    <location>
        <position position="86"/>
    </location>
    <ligand>
        <name>heme c</name>
        <dbReference type="ChEBI" id="CHEBI:61717"/>
        <label>1</label>
    </ligand>
    <ligandPart>
        <name>Fe</name>
        <dbReference type="ChEBI" id="CHEBI:18248"/>
    </ligandPart>
</feature>
<feature type="binding site" description="covalent" evidence="8">
    <location>
        <position position="85"/>
    </location>
    <ligand>
        <name>heme c</name>
        <dbReference type="ChEBI" id="CHEBI:61717"/>
        <label>1</label>
    </ligand>
</feature>
<evidence type="ECO:0000256" key="4">
    <source>
        <dbReference type="ARBA" id="ARBA00022729"/>
    </source>
</evidence>
<dbReference type="PANTHER" id="PTHR30600">
    <property type="entry name" value="CYTOCHROME C PEROXIDASE-RELATED"/>
    <property type="match status" value="1"/>
</dbReference>
<dbReference type="EMBL" id="RXOF01000001">
    <property type="protein sequence ID" value="RTQ53724.1"/>
    <property type="molecule type" value="Genomic_DNA"/>
</dbReference>
<keyword evidence="6" id="KW-0560">Oxidoreductase</keyword>
<accession>A0A3S0H949</accession>
<keyword evidence="3 9" id="KW-0479">Metal-binding</keyword>
<dbReference type="OrthoDB" id="9805202at2"/>
<dbReference type="GO" id="GO:0042597">
    <property type="term" value="C:periplasmic space"/>
    <property type="evidence" value="ECO:0007669"/>
    <property type="project" value="UniProtKB-SubCell"/>
</dbReference>
<evidence type="ECO:0000256" key="3">
    <source>
        <dbReference type="ARBA" id="ARBA00022723"/>
    </source>
</evidence>
<feature type="domain" description="Cytochrome c" evidence="10">
    <location>
        <begin position="60"/>
        <end position="171"/>
    </location>
</feature>
<feature type="binding site" description="covalent" evidence="8">
    <location>
        <position position="264"/>
    </location>
    <ligand>
        <name>heme c</name>
        <dbReference type="ChEBI" id="CHEBI:61717"/>
        <label>2</label>
    </ligand>
</feature>
<keyword evidence="12" id="KW-1185">Reference proteome</keyword>
<feature type="binding site" description="covalent" evidence="8">
    <location>
        <position position="261"/>
    </location>
    <ligand>
        <name>heme c</name>
        <dbReference type="ChEBI" id="CHEBI:61717"/>
        <label>2</label>
    </ligand>
</feature>
<dbReference type="Gene3D" id="1.10.760.10">
    <property type="entry name" value="Cytochrome c-like domain"/>
    <property type="match status" value="2"/>
</dbReference>
<evidence type="ECO:0000259" key="10">
    <source>
        <dbReference type="PROSITE" id="PS51007"/>
    </source>
</evidence>
<keyword evidence="7 9" id="KW-0408">Iron</keyword>
<evidence type="ECO:0000256" key="2">
    <source>
        <dbReference type="ARBA" id="ARBA00022617"/>
    </source>
</evidence>
<comment type="caution">
    <text evidence="11">The sequence shown here is derived from an EMBL/GenBank/DDBJ whole genome shotgun (WGS) entry which is preliminary data.</text>
</comment>
<proteinExistence type="predicted"/>
<comment type="PTM">
    <text evidence="8">Binds 2 heme groups per subunit.</text>
</comment>
<dbReference type="PROSITE" id="PS51007">
    <property type="entry name" value="CYTC"/>
    <property type="match status" value="2"/>
</dbReference>
<keyword evidence="2 8" id="KW-0349">Heme</keyword>
<evidence type="ECO:0000256" key="7">
    <source>
        <dbReference type="ARBA" id="ARBA00023004"/>
    </source>
</evidence>
<dbReference type="GO" id="GO:0009055">
    <property type="term" value="F:electron transfer activity"/>
    <property type="evidence" value="ECO:0007669"/>
    <property type="project" value="InterPro"/>
</dbReference>
<keyword evidence="5" id="KW-0574">Periplasm</keyword>
<feature type="binding site" description="covalent" evidence="8">
    <location>
        <position position="82"/>
    </location>
    <ligand>
        <name>heme c</name>
        <dbReference type="ChEBI" id="CHEBI:61717"/>
        <label>1</label>
    </ligand>
</feature>
<organism evidence="11 12">
    <name type="scientific">Hymenobacter gummosus</name>
    <dbReference type="NCBI Taxonomy" id="1776032"/>
    <lineage>
        <taxon>Bacteria</taxon>
        <taxon>Pseudomonadati</taxon>
        <taxon>Bacteroidota</taxon>
        <taxon>Cytophagia</taxon>
        <taxon>Cytophagales</taxon>
        <taxon>Hymenobacteraceae</taxon>
        <taxon>Hymenobacter</taxon>
    </lineage>
</organism>
<feature type="binding site" description="axial binding residue" evidence="9">
    <location>
        <position position="265"/>
    </location>
    <ligand>
        <name>heme c</name>
        <dbReference type="ChEBI" id="CHEBI:61717"/>
        <label>2</label>
    </ligand>
    <ligandPart>
        <name>Fe</name>
        <dbReference type="ChEBI" id="CHEBI:18248"/>
    </ligandPart>
</feature>
<name>A0A3S0H949_9BACT</name>
<dbReference type="InterPro" id="IPR004852">
    <property type="entry name" value="Di-haem_cyt_c_peroxidsae"/>
</dbReference>
<dbReference type="SUPFAM" id="SSF46626">
    <property type="entry name" value="Cytochrome c"/>
    <property type="match status" value="2"/>
</dbReference>
<evidence type="ECO:0000313" key="12">
    <source>
        <dbReference type="Proteomes" id="UP000282184"/>
    </source>
</evidence>
<dbReference type="GO" id="GO:0004130">
    <property type="term" value="F:cytochrome-c peroxidase activity"/>
    <property type="evidence" value="ECO:0007669"/>
    <property type="project" value="TreeGrafter"/>
</dbReference>
<comment type="cofactor">
    <cofactor evidence="8">
        <name>heme</name>
        <dbReference type="ChEBI" id="CHEBI:30413"/>
    </cofactor>
    <text evidence="8">Binds 2 heme groups.</text>
</comment>
<dbReference type="GO" id="GO:0046872">
    <property type="term" value="F:metal ion binding"/>
    <property type="evidence" value="ECO:0007669"/>
    <property type="project" value="UniProtKB-KW"/>
</dbReference>
<reference evidence="11 12" key="1">
    <citation type="submission" date="2018-12" db="EMBL/GenBank/DDBJ databases">
        <title>Hymenobacter gummosus sp. nov., isolated from a spring.</title>
        <authorList>
            <person name="Nie L."/>
        </authorList>
    </citation>
    <scope>NUCLEOTIDE SEQUENCE [LARGE SCALE GENOMIC DNA]</scope>
    <source>
        <strain evidence="11 12">KCTC 52166</strain>
    </source>
</reference>
<keyword evidence="11" id="KW-0575">Peroxidase</keyword>
<dbReference type="InterPro" id="IPR051395">
    <property type="entry name" value="Cytochrome_c_Peroxidase/MauG"/>
</dbReference>
<evidence type="ECO:0000256" key="6">
    <source>
        <dbReference type="ARBA" id="ARBA00023002"/>
    </source>
</evidence>
<evidence type="ECO:0000256" key="1">
    <source>
        <dbReference type="ARBA" id="ARBA00004418"/>
    </source>
</evidence>
<protein>
    <submittedName>
        <fullName evidence="11">Cytochrome-c peroxidase</fullName>
    </submittedName>
</protein>
<evidence type="ECO:0000256" key="5">
    <source>
        <dbReference type="ARBA" id="ARBA00022764"/>
    </source>
</evidence>
<dbReference type="PROSITE" id="PS51257">
    <property type="entry name" value="PROKAR_LIPOPROTEIN"/>
    <property type="match status" value="1"/>
</dbReference>
<dbReference type="Pfam" id="PF03150">
    <property type="entry name" value="CCP_MauG"/>
    <property type="match status" value="1"/>
</dbReference>
<feature type="domain" description="Cytochrome c" evidence="10">
    <location>
        <begin position="247"/>
        <end position="381"/>
    </location>
</feature>
<comment type="subcellular location">
    <subcellularLocation>
        <location evidence="1">Periplasm</location>
    </subcellularLocation>
</comment>
<dbReference type="Proteomes" id="UP000282184">
    <property type="component" value="Unassembled WGS sequence"/>
</dbReference>